<sequence>MRLILSILALTFIECNLQTASAEESLICPSPEAGRVAFASGEAKLWPNYSEGTAARVQRQHPDTGLWAQAKFIGWGADKVALCQYYSHVGLVMTAAYVGYEIAEVVDGAYWREEFVEGSEDMDRPGREMLDVCMKKIDGVAFPSTDCLFKSVSTE</sequence>
<evidence type="ECO:0008006" key="3">
    <source>
        <dbReference type="Google" id="ProtNLM"/>
    </source>
</evidence>
<name>A0ABW1KRD9_9PROT</name>
<dbReference type="RefSeq" id="WP_379880295.1">
    <property type="nucleotide sequence ID" value="NZ_JBHPON010000001.1"/>
</dbReference>
<comment type="caution">
    <text evidence="1">The sequence shown here is derived from an EMBL/GenBank/DDBJ whole genome shotgun (WGS) entry which is preliminary data.</text>
</comment>
<accession>A0ABW1KRD9</accession>
<keyword evidence="2" id="KW-1185">Reference proteome</keyword>
<dbReference type="Proteomes" id="UP001596116">
    <property type="component" value="Unassembled WGS sequence"/>
</dbReference>
<protein>
    <recommendedName>
        <fullName evidence="3">DUF3757 domain-containing protein</fullName>
    </recommendedName>
</protein>
<gene>
    <name evidence="1" type="ORF">ACFMB1_02455</name>
</gene>
<dbReference type="EMBL" id="JBHPON010000001">
    <property type="protein sequence ID" value="MFC6034385.1"/>
    <property type="molecule type" value="Genomic_DNA"/>
</dbReference>
<reference evidence="1 2" key="1">
    <citation type="submission" date="2024-09" db="EMBL/GenBank/DDBJ databases">
        <authorList>
            <person name="Zhang Z.-H."/>
        </authorList>
    </citation>
    <scope>NUCLEOTIDE SEQUENCE [LARGE SCALE GENOMIC DNA]</scope>
    <source>
        <strain evidence="1 2">HHTR114</strain>
    </source>
</reference>
<evidence type="ECO:0000313" key="1">
    <source>
        <dbReference type="EMBL" id="MFC6034385.1"/>
    </source>
</evidence>
<proteinExistence type="predicted"/>
<organism evidence="1 2">
    <name type="scientific">Hyphococcus aureus</name>
    <dbReference type="NCBI Taxonomy" id="2666033"/>
    <lineage>
        <taxon>Bacteria</taxon>
        <taxon>Pseudomonadati</taxon>
        <taxon>Pseudomonadota</taxon>
        <taxon>Alphaproteobacteria</taxon>
        <taxon>Parvularculales</taxon>
        <taxon>Parvularculaceae</taxon>
        <taxon>Hyphococcus</taxon>
    </lineage>
</organism>
<evidence type="ECO:0000313" key="2">
    <source>
        <dbReference type="Proteomes" id="UP001596116"/>
    </source>
</evidence>